<dbReference type="PANTHER" id="PTHR47504">
    <property type="entry name" value="RIGHT ORIGIN-BINDING PROTEIN"/>
    <property type="match status" value="1"/>
</dbReference>
<dbReference type="GO" id="GO:0043565">
    <property type="term" value="F:sequence-specific DNA binding"/>
    <property type="evidence" value="ECO:0007669"/>
    <property type="project" value="InterPro"/>
</dbReference>
<keyword evidence="6" id="KW-1185">Reference proteome</keyword>
<name>A0A7R7EN41_9FIRM</name>
<dbReference type="Pfam" id="PF12833">
    <property type="entry name" value="HTH_18"/>
    <property type="match status" value="1"/>
</dbReference>
<gene>
    <name evidence="5" type="ORF">bsdtb5_32110</name>
</gene>
<dbReference type="GO" id="GO:0003700">
    <property type="term" value="F:DNA-binding transcription factor activity"/>
    <property type="evidence" value="ECO:0007669"/>
    <property type="project" value="InterPro"/>
</dbReference>
<keyword evidence="1" id="KW-0805">Transcription regulation</keyword>
<evidence type="ECO:0000313" key="6">
    <source>
        <dbReference type="Proteomes" id="UP000595897"/>
    </source>
</evidence>
<dbReference type="InterPro" id="IPR009057">
    <property type="entry name" value="Homeodomain-like_sf"/>
</dbReference>
<dbReference type="SUPFAM" id="SSF46689">
    <property type="entry name" value="Homeodomain-like"/>
    <property type="match status" value="1"/>
</dbReference>
<dbReference type="PANTHER" id="PTHR47504:SF5">
    <property type="entry name" value="RIGHT ORIGIN-BINDING PROTEIN"/>
    <property type="match status" value="1"/>
</dbReference>
<accession>A0A7R7EN41</accession>
<dbReference type="InterPro" id="IPR018060">
    <property type="entry name" value="HTH_AraC"/>
</dbReference>
<organism evidence="5 6">
    <name type="scientific">Anaeromicropila herbilytica</name>
    <dbReference type="NCBI Taxonomy" id="2785025"/>
    <lineage>
        <taxon>Bacteria</taxon>
        <taxon>Bacillati</taxon>
        <taxon>Bacillota</taxon>
        <taxon>Clostridia</taxon>
        <taxon>Lachnospirales</taxon>
        <taxon>Lachnospiraceae</taxon>
        <taxon>Anaeromicropila</taxon>
    </lineage>
</organism>
<reference evidence="5 6" key="1">
    <citation type="submission" date="2020-11" db="EMBL/GenBank/DDBJ databases">
        <title>Draft genome sequencing of a Lachnospiraceae strain isolated from anoxic soil subjected to BSD treatment.</title>
        <authorList>
            <person name="Uek A."/>
            <person name="Tonouchi A."/>
        </authorList>
    </citation>
    <scope>NUCLEOTIDE SEQUENCE [LARGE SCALE GENOMIC DNA]</scope>
    <source>
        <strain evidence="5 6">TB5</strain>
    </source>
</reference>
<dbReference type="AlphaFoldDB" id="A0A7R7EN41"/>
<dbReference type="SMART" id="SM00342">
    <property type="entry name" value="HTH_ARAC"/>
    <property type="match status" value="1"/>
</dbReference>
<dbReference type="PROSITE" id="PS01124">
    <property type="entry name" value="HTH_ARAC_FAMILY_2"/>
    <property type="match status" value="1"/>
</dbReference>
<dbReference type="Gene3D" id="1.10.10.60">
    <property type="entry name" value="Homeodomain-like"/>
    <property type="match status" value="2"/>
</dbReference>
<keyword evidence="3" id="KW-0804">Transcription</keyword>
<sequence>MAYFEEFQKCLKYINENVEEEIDFDNLYRMASMSKTNFQRFFLFLFDMSLQDYIRRLKLKYAAQKLVNSNMSILEIAYLYGYDNQSSFTRACKAEFGKTPKEIKLGNKYTSISPLNIKESMREGRFEVNEKPFVYVREIKNSHVVSFDEDCFDAEEVAWNQLRKWANENLKDKTARKYVGVAPIGHHPEGNHEDASEHVKHPYKAMMFLLEEEANTKDFFGKSVENGPNGLYLVSDVALNAYDDNGFLDMALCMIQASQAFVDFVKNTDTYEFDCGKGIFYEEHVFNEDWFLSGGVPSGFRMWVPVKRK</sequence>
<protein>
    <recommendedName>
        <fullName evidence="4">HTH araC/xylS-type domain-containing protein</fullName>
    </recommendedName>
</protein>
<dbReference type="KEGG" id="ahb:bsdtb5_32110"/>
<feature type="domain" description="HTH araC/xylS-type" evidence="4">
    <location>
        <begin position="8"/>
        <end position="106"/>
    </location>
</feature>
<proteinExistence type="predicted"/>
<dbReference type="EMBL" id="AP024169">
    <property type="protein sequence ID" value="BCN31916.1"/>
    <property type="molecule type" value="Genomic_DNA"/>
</dbReference>
<dbReference type="Proteomes" id="UP000595897">
    <property type="component" value="Chromosome"/>
</dbReference>
<dbReference type="RefSeq" id="WP_271713004.1">
    <property type="nucleotide sequence ID" value="NZ_AP024169.1"/>
</dbReference>
<evidence type="ECO:0000313" key="5">
    <source>
        <dbReference type="EMBL" id="BCN31916.1"/>
    </source>
</evidence>
<keyword evidence="2" id="KW-0238">DNA-binding</keyword>
<evidence type="ECO:0000259" key="4">
    <source>
        <dbReference type="PROSITE" id="PS01124"/>
    </source>
</evidence>
<dbReference type="InterPro" id="IPR050959">
    <property type="entry name" value="MarA-like"/>
</dbReference>
<evidence type="ECO:0000256" key="3">
    <source>
        <dbReference type="ARBA" id="ARBA00023163"/>
    </source>
</evidence>
<evidence type="ECO:0000256" key="1">
    <source>
        <dbReference type="ARBA" id="ARBA00023015"/>
    </source>
</evidence>
<evidence type="ECO:0000256" key="2">
    <source>
        <dbReference type="ARBA" id="ARBA00023125"/>
    </source>
</evidence>